<dbReference type="RefSeq" id="WP_073019526.1">
    <property type="nucleotide sequence ID" value="NZ_FQXU01000007.1"/>
</dbReference>
<dbReference type="Pfam" id="PF13407">
    <property type="entry name" value="Peripla_BP_4"/>
    <property type="match status" value="1"/>
</dbReference>
<sequence length="337" mass="37735">MYLSIPEVFYCSVKYVNKIILEINSPLCVSERHDKSIKIGAILPSGEKFRWSKIRYAMEHEAKLKGVELSIEYSDFDINKERAIIKRMILEKIDVLVLGSVNHKGEKEILDEVNKAGIKIIAQDALINNCHVDLYLGFNILRAGQLQGGFLISKVPEGKYIILYGCPNGELLKKGAMEYITPLIDTRKVKVVADEAVKGWMSDRAYDVVKKIIVEDKNIVAVLAPTDNIAEAVIKALSEENLQGKVIVTGQDADPEAIKRILEGTQAMTLLNDSITLGRITIESAINLIEGQSINYDYIVNNEMVDVQTILIDPILIDKSNVYSKLKETGYAKEYLM</sequence>
<reference evidence="4 5" key="1">
    <citation type="submission" date="2016-11" db="EMBL/GenBank/DDBJ databases">
        <authorList>
            <person name="Jaros S."/>
            <person name="Januszkiewicz K."/>
            <person name="Wedrychowicz H."/>
        </authorList>
    </citation>
    <scope>NUCLEOTIDE SEQUENCE [LARGE SCALE GENOMIC DNA]</scope>
    <source>
        <strain evidence="4 5">DSM 6191</strain>
    </source>
</reference>
<organism evidence="4 5">
    <name type="scientific">Clostridium intestinale DSM 6191</name>
    <dbReference type="NCBI Taxonomy" id="1121320"/>
    <lineage>
        <taxon>Bacteria</taxon>
        <taxon>Bacillati</taxon>
        <taxon>Bacillota</taxon>
        <taxon>Clostridia</taxon>
        <taxon>Eubacteriales</taxon>
        <taxon>Clostridiaceae</taxon>
        <taxon>Clostridium</taxon>
    </lineage>
</organism>
<gene>
    <name evidence="4" type="ORF">SAMN02745941_02262</name>
</gene>
<dbReference type="SUPFAM" id="SSF53822">
    <property type="entry name" value="Periplasmic binding protein-like I"/>
    <property type="match status" value="1"/>
</dbReference>
<evidence type="ECO:0000256" key="1">
    <source>
        <dbReference type="ARBA" id="ARBA00004196"/>
    </source>
</evidence>
<name>A0A1M5YWB8_9CLOT</name>
<dbReference type="InterPro" id="IPR028082">
    <property type="entry name" value="Peripla_BP_I"/>
</dbReference>
<feature type="domain" description="Periplasmic binding protein" evidence="3">
    <location>
        <begin position="51"/>
        <end position="292"/>
    </location>
</feature>
<comment type="subcellular location">
    <subcellularLocation>
        <location evidence="1">Cell envelope</location>
    </subcellularLocation>
</comment>
<keyword evidence="2" id="KW-0732">Signal</keyword>
<evidence type="ECO:0000313" key="4">
    <source>
        <dbReference type="EMBL" id="SHI16154.1"/>
    </source>
</evidence>
<evidence type="ECO:0000313" key="5">
    <source>
        <dbReference type="Proteomes" id="UP000184241"/>
    </source>
</evidence>
<dbReference type="Gene3D" id="3.40.50.2300">
    <property type="match status" value="2"/>
</dbReference>
<proteinExistence type="predicted"/>
<dbReference type="InterPro" id="IPR050555">
    <property type="entry name" value="Bact_Solute-Bind_Prot2"/>
</dbReference>
<dbReference type="AlphaFoldDB" id="A0A1M5YWB8"/>
<dbReference type="PANTHER" id="PTHR30036:SF1">
    <property type="entry name" value="D-XYLOSE-BINDING PERIPLASMIC PROTEIN"/>
    <property type="match status" value="1"/>
</dbReference>
<dbReference type="GO" id="GO:0030246">
    <property type="term" value="F:carbohydrate binding"/>
    <property type="evidence" value="ECO:0007669"/>
    <property type="project" value="TreeGrafter"/>
</dbReference>
<evidence type="ECO:0000259" key="3">
    <source>
        <dbReference type="Pfam" id="PF13407"/>
    </source>
</evidence>
<dbReference type="GO" id="GO:0030288">
    <property type="term" value="C:outer membrane-bounded periplasmic space"/>
    <property type="evidence" value="ECO:0007669"/>
    <property type="project" value="TreeGrafter"/>
</dbReference>
<dbReference type="PANTHER" id="PTHR30036">
    <property type="entry name" value="D-XYLOSE-BINDING PERIPLASMIC PROTEIN"/>
    <property type="match status" value="1"/>
</dbReference>
<evidence type="ECO:0000256" key="2">
    <source>
        <dbReference type="ARBA" id="ARBA00022729"/>
    </source>
</evidence>
<dbReference type="InterPro" id="IPR025997">
    <property type="entry name" value="SBP_2_dom"/>
</dbReference>
<dbReference type="Proteomes" id="UP000184241">
    <property type="component" value="Unassembled WGS sequence"/>
</dbReference>
<accession>A0A1M5YWB8</accession>
<dbReference type="EMBL" id="FQXU01000007">
    <property type="protein sequence ID" value="SHI16154.1"/>
    <property type="molecule type" value="Genomic_DNA"/>
</dbReference>
<protein>
    <submittedName>
        <fullName evidence="4">D-xylose transport system substrate-binding protein</fullName>
    </submittedName>
</protein>